<dbReference type="Gene3D" id="1.10.10.1070">
    <property type="entry name" value="Zinc finger, BED domain-containing"/>
    <property type="match status" value="1"/>
</dbReference>
<proteinExistence type="predicted"/>
<evidence type="ECO:0000313" key="1">
    <source>
        <dbReference type="EMBL" id="KAK0150836.1"/>
    </source>
</evidence>
<keyword evidence="2" id="KW-1185">Reference proteome</keyword>
<accession>A0AA47N391</accession>
<dbReference type="SUPFAM" id="SSF140996">
    <property type="entry name" value="Hermes dimerisation domain"/>
    <property type="match status" value="1"/>
</dbReference>
<name>A0AA47N391_MERPO</name>
<reference evidence="1" key="1">
    <citation type="journal article" date="2023" name="Front. Mar. Sci.">
        <title>A new Merluccius polli reference genome to investigate the effects of global change in West African waters.</title>
        <authorList>
            <person name="Mateo J.L."/>
            <person name="Blanco-Fernandez C."/>
            <person name="Garcia-Vazquez E."/>
            <person name="Machado-Schiaffino G."/>
        </authorList>
    </citation>
    <scope>NUCLEOTIDE SEQUENCE</scope>
    <source>
        <strain evidence="1">C29</strain>
        <tissue evidence="1">Fin</tissue>
    </source>
</reference>
<organism evidence="1 2">
    <name type="scientific">Merluccius polli</name>
    <name type="common">Benguela hake</name>
    <name type="synonym">Merluccius cadenati</name>
    <dbReference type="NCBI Taxonomy" id="89951"/>
    <lineage>
        <taxon>Eukaryota</taxon>
        <taxon>Metazoa</taxon>
        <taxon>Chordata</taxon>
        <taxon>Craniata</taxon>
        <taxon>Vertebrata</taxon>
        <taxon>Euteleostomi</taxon>
        <taxon>Actinopterygii</taxon>
        <taxon>Neopterygii</taxon>
        <taxon>Teleostei</taxon>
        <taxon>Neoteleostei</taxon>
        <taxon>Acanthomorphata</taxon>
        <taxon>Zeiogadaria</taxon>
        <taxon>Gadariae</taxon>
        <taxon>Gadiformes</taxon>
        <taxon>Gadoidei</taxon>
        <taxon>Merlucciidae</taxon>
        <taxon>Merluccius</taxon>
    </lineage>
</organism>
<protein>
    <submittedName>
        <fullName evidence="1">Uncharacterized protein</fullName>
    </submittedName>
</protein>
<dbReference type="AlphaFoldDB" id="A0AA47N391"/>
<dbReference type="Proteomes" id="UP001174136">
    <property type="component" value="Unassembled WGS sequence"/>
</dbReference>
<sequence length="93" mass="10116">MARVAKCPFNKTTTAKLTNAIAKWIATDCRPINIVPDQGLQDIIQIATGDPSYKLPSKGTIVTRIHQLYDTEKATKVRHLAAGVALQVLTPTC</sequence>
<dbReference type="EMBL" id="JAOPHQ010001433">
    <property type="protein sequence ID" value="KAK0150836.1"/>
    <property type="molecule type" value="Genomic_DNA"/>
</dbReference>
<evidence type="ECO:0000313" key="2">
    <source>
        <dbReference type="Proteomes" id="UP001174136"/>
    </source>
</evidence>
<comment type="caution">
    <text evidence="1">The sequence shown here is derived from an EMBL/GenBank/DDBJ whole genome shotgun (WGS) entry which is preliminary data.</text>
</comment>
<gene>
    <name evidence="1" type="ORF">N1851_008035</name>
</gene>